<dbReference type="KEGG" id="edi:EDI_281590"/>
<evidence type="ECO:0000313" key="1">
    <source>
        <dbReference type="EMBL" id="EDR23683.1"/>
    </source>
</evidence>
<proteinExistence type="predicted"/>
<reference evidence="2" key="1">
    <citation type="submission" date="2007-12" db="EMBL/GenBank/DDBJ databases">
        <title>Annotation of Entamoeba dispar SAW760.</title>
        <authorList>
            <person name="Lorenzi H."/>
            <person name="Inman J."/>
            <person name="Schobel S."/>
            <person name="Amedeo P."/>
            <person name="Caler E."/>
        </authorList>
    </citation>
    <scope>NUCLEOTIDE SEQUENCE [LARGE SCALE GENOMIC DNA]</scope>
    <source>
        <strain evidence="2">ATCC PRA-260 / SAW760</strain>
    </source>
</reference>
<protein>
    <submittedName>
        <fullName evidence="1">Uncharacterized protein</fullName>
    </submittedName>
</protein>
<dbReference type="OrthoDB" id="10295745at2759"/>
<dbReference type="Proteomes" id="UP000008076">
    <property type="component" value="Unassembled WGS sequence"/>
</dbReference>
<dbReference type="VEuPathDB" id="AmoebaDB:EDI_281590"/>
<dbReference type="RefSeq" id="XP_001739913.1">
    <property type="nucleotide sequence ID" value="XM_001739861.1"/>
</dbReference>
<dbReference type="GeneID" id="5885062"/>
<dbReference type="EMBL" id="DS550196">
    <property type="protein sequence ID" value="EDR23683.1"/>
    <property type="molecule type" value="Genomic_DNA"/>
</dbReference>
<sequence>MNKPILKIDYSLKECCENVPQSKLLLHQIVYHSNIKQPHYMIPYEMPHKSFNQSISIAVLPKIIQELKEFMSDLFVINCYKTSINTTVDLSINSNDFQSTLEILSDVFDEWEISKTKNSLTISKGQLTINFYGPNKTQCILWEFYQSISKIDPRIEILRSNLVEILESTELKNHMELSFYLVLHFLFHEEIILSPMEKKCIHPENSNSAYKFCNVNPQIRWVVCPKCLEIFTKKLKNIETIELDCHLLEYFITFNYKDKLIDIAYGKLLSKRNRSNAFEIISGFDQFNLENDITKKQVRQFIDSFALELYSFYNSLPIIKTQTLCYYNVPAEYRFNDFISNFEEFKNYKILYSIPKNSHSKEKGIYIIKFDRLQDKVNAMKYFKQSKEQEIKCEEFRNEIFDYYVNTLQYYDSSEQNVVMKRIKNPKHQKEYEYLLN</sequence>
<dbReference type="AlphaFoldDB" id="B0EP53"/>
<gene>
    <name evidence="1" type="ORF">EDI_281590</name>
</gene>
<dbReference type="OMA" id="FNSAREM"/>
<dbReference type="eggNOG" id="ENOG502RBVV">
    <property type="taxonomic scope" value="Eukaryota"/>
</dbReference>
<organism evidence="2">
    <name type="scientific">Entamoeba dispar (strain ATCC PRA-260 / SAW760)</name>
    <dbReference type="NCBI Taxonomy" id="370354"/>
    <lineage>
        <taxon>Eukaryota</taxon>
        <taxon>Amoebozoa</taxon>
        <taxon>Evosea</taxon>
        <taxon>Archamoebae</taxon>
        <taxon>Mastigamoebida</taxon>
        <taxon>Entamoebidae</taxon>
        <taxon>Entamoeba</taxon>
    </lineage>
</organism>
<keyword evidence="2" id="KW-1185">Reference proteome</keyword>
<accession>B0EP53</accession>
<evidence type="ECO:0000313" key="2">
    <source>
        <dbReference type="Proteomes" id="UP000008076"/>
    </source>
</evidence>
<name>B0EP53_ENTDS</name>